<dbReference type="EMBL" id="JACEIK010008827">
    <property type="protein sequence ID" value="MCE3051676.1"/>
    <property type="molecule type" value="Genomic_DNA"/>
</dbReference>
<organism evidence="1 2">
    <name type="scientific">Datura stramonium</name>
    <name type="common">Jimsonweed</name>
    <name type="synonym">Common thornapple</name>
    <dbReference type="NCBI Taxonomy" id="4076"/>
    <lineage>
        <taxon>Eukaryota</taxon>
        <taxon>Viridiplantae</taxon>
        <taxon>Streptophyta</taxon>
        <taxon>Embryophyta</taxon>
        <taxon>Tracheophyta</taxon>
        <taxon>Spermatophyta</taxon>
        <taxon>Magnoliopsida</taxon>
        <taxon>eudicotyledons</taxon>
        <taxon>Gunneridae</taxon>
        <taxon>Pentapetalae</taxon>
        <taxon>asterids</taxon>
        <taxon>lamiids</taxon>
        <taxon>Solanales</taxon>
        <taxon>Solanaceae</taxon>
        <taxon>Solanoideae</taxon>
        <taxon>Datureae</taxon>
        <taxon>Datura</taxon>
    </lineage>
</organism>
<reference evidence="1 2" key="1">
    <citation type="journal article" date="2021" name="BMC Genomics">
        <title>Datura genome reveals duplications of psychoactive alkaloid biosynthetic genes and high mutation rate following tissue culture.</title>
        <authorList>
            <person name="Rajewski A."/>
            <person name="Carter-House D."/>
            <person name="Stajich J."/>
            <person name="Litt A."/>
        </authorList>
    </citation>
    <scope>NUCLEOTIDE SEQUENCE [LARGE SCALE GENOMIC DNA]</scope>
    <source>
        <strain evidence="1">AR-01</strain>
    </source>
</reference>
<name>A0ABS8WNR5_DATST</name>
<dbReference type="Proteomes" id="UP000823775">
    <property type="component" value="Unassembled WGS sequence"/>
</dbReference>
<proteinExistence type="predicted"/>
<accession>A0ABS8WNR5</accession>
<gene>
    <name evidence="1" type="ORF">HAX54_050486</name>
</gene>
<sequence length="99" mass="11225">MTDISKYDGTSNLMEHISAYTIDINENDLLPDEIKFVMLKKLGQTIINTTLPTQSIDSFTMLVDAFVKAHAEYCVAIAFTYDMNPHYSNASKKLKESLR</sequence>
<evidence type="ECO:0000313" key="2">
    <source>
        <dbReference type="Proteomes" id="UP000823775"/>
    </source>
</evidence>
<keyword evidence="2" id="KW-1185">Reference proteome</keyword>
<comment type="caution">
    <text evidence="1">The sequence shown here is derived from an EMBL/GenBank/DDBJ whole genome shotgun (WGS) entry which is preliminary data.</text>
</comment>
<protein>
    <submittedName>
        <fullName evidence="1">Uncharacterized protein</fullName>
    </submittedName>
</protein>
<evidence type="ECO:0000313" key="1">
    <source>
        <dbReference type="EMBL" id="MCE3051676.1"/>
    </source>
</evidence>